<evidence type="ECO:0000256" key="1">
    <source>
        <dbReference type="SAM" id="MobiDB-lite"/>
    </source>
</evidence>
<reference evidence="4" key="1">
    <citation type="journal article" date="2019" name="Int. J. Syst. Evol. Microbiol.">
        <title>The Global Catalogue of Microorganisms (GCM) 10K type strain sequencing project: providing services to taxonomists for standard genome sequencing and annotation.</title>
        <authorList>
            <consortium name="The Broad Institute Genomics Platform"/>
            <consortium name="The Broad Institute Genome Sequencing Center for Infectious Disease"/>
            <person name="Wu L."/>
            <person name="Ma J."/>
        </authorList>
    </citation>
    <scope>NUCLEOTIDE SEQUENCE [LARGE SCALE GENOMIC DNA]</scope>
    <source>
        <strain evidence="4">JCM 3369</strain>
    </source>
</reference>
<dbReference type="Pfam" id="PF12802">
    <property type="entry name" value="MarR_2"/>
    <property type="match status" value="1"/>
</dbReference>
<gene>
    <name evidence="3" type="ORF">ACFSC7_15995</name>
</gene>
<evidence type="ECO:0000259" key="2">
    <source>
        <dbReference type="PROSITE" id="PS50995"/>
    </source>
</evidence>
<organism evidence="3 4">
    <name type="scientific">Roseibium aestuarii</name>
    <dbReference type="NCBI Taxonomy" id="2600299"/>
    <lineage>
        <taxon>Bacteria</taxon>
        <taxon>Pseudomonadati</taxon>
        <taxon>Pseudomonadota</taxon>
        <taxon>Alphaproteobacteria</taxon>
        <taxon>Hyphomicrobiales</taxon>
        <taxon>Stappiaceae</taxon>
        <taxon>Roseibium</taxon>
    </lineage>
</organism>
<comment type="caution">
    <text evidence="3">The sequence shown here is derived from an EMBL/GenBank/DDBJ whole genome shotgun (WGS) entry which is preliminary data.</text>
</comment>
<dbReference type="SMART" id="SM00347">
    <property type="entry name" value="HTH_MARR"/>
    <property type="match status" value="1"/>
</dbReference>
<evidence type="ECO:0000313" key="3">
    <source>
        <dbReference type="EMBL" id="MFD1697021.1"/>
    </source>
</evidence>
<dbReference type="PANTHER" id="PTHR33164">
    <property type="entry name" value="TRANSCRIPTIONAL REGULATOR, MARR FAMILY"/>
    <property type="match status" value="1"/>
</dbReference>
<feature type="region of interest" description="Disordered" evidence="1">
    <location>
        <begin position="143"/>
        <end position="198"/>
    </location>
</feature>
<dbReference type="PROSITE" id="PS50995">
    <property type="entry name" value="HTH_MARR_2"/>
    <property type="match status" value="1"/>
</dbReference>
<feature type="compositionally biased region" description="Basic and acidic residues" evidence="1">
    <location>
        <begin position="186"/>
        <end position="198"/>
    </location>
</feature>
<dbReference type="InterPro" id="IPR036390">
    <property type="entry name" value="WH_DNA-bd_sf"/>
</dbReference>
<feature type="domain" description="HTH marR-type" evidence="2">
    <location>
        <begin position="6"/>
        <end position="138"/>
    </location>
</feature>
<dbReference type="InterPro" id="IPR036388">
    <property type="entry name" value="WH-like_DNA-bd_sf"/>
</dbReference>
<dbReference type="RefSeq" id="WP_149894177.1">
    <property type="nucleotide sequence ID" value="NZ_JBHUFA010000013.1"/>
</dbReference>
<dbReference type="PRINTS" id="PR00598">
    <property type="entry name" value="HTHMARR"/>
</dbReference>
<sequence>MAFNYKKSATFRLTQASKAMRARSGAHLMRIGLHPGQELVLKVLAETDGRTMSQLALALGVQPPTVTKMVTRLSAQGYLRRQVSDSDGRLARVYLTDEGRGLVEGVDKAWKRLEREAMAGLDDKDRKKLRKLLRQVEKNLNLSVDPDEDDAEAEAEEASTVTTVSGDAAGDVAGEAPAEGAAAADEDARRDEADLLPA</sequence>
<accession>A0ABW4K0T0</accession>
<dbReference type="EMBL" id="JBHUFA010000013">
    <property type="protein sequence ID" value="MFD1697021.1"/>
    <property type="molecule type" value="Genomic_DNA"/>
</dbReference>
<dbReference type="Proteomes" id="UP001597327">
    <property type="component" value="Unassembled WGS sequence"/>
</dbReference>
<proteinExistence type="predicted"/>
<feature type="compositionally biased region" description="Acidic residues" evidence="1">
    <location>
        <begin position="145"/>
        <end position="157"/>
    </location>
</feature>
<keyword evidence="4" id="KW-1185">Reference proteome</keyword>
<dbReference type="InterPro" id="IPR000835">
    <property type="entry name" value="HTH_MarR-typ"/>
</dbReference>
<name>A0ABW4K0T0_9HYPH</name>
<protein>
    <submittedName>
        <fullName evidence="3">MarR family winged helix-turn-helix transcriptional regulator</fullName>
    </submittedName>
</protein>
<dbReference type="PANTHER" id="PTHR33164:SF43">
    <property type="entry name" value="HTH-TYPE TRANSCRIPTIONAL REPRESSOR YETL"/>
    <property type="match status" value="1"/>
</dbReference>
<evidence type="ECO:0000313" key="4">
    <source>
        <dbReference type="Proteomes" id="UP001597327"/>
    </source>
</evidence>
<dbReference type="SUPFAM" id="SSF46785">
    <property type="entry name" value="Winged helix' DNA-binding domain"/>
    <property type="match status" value="1"/>
</dbReference>
<feature type="compositionally biased region" description="Low complexity" evidence="1">
    <location>
        <begin position="166"/>
        <end position="183"/>
    </location>
</feature>
<dbReference type="Gene3D" id="1.10.10.10">
    <property type="entry name" value="Winged helix-like DNA-binding domain superfamily/Winged helix DNA-binding domain"/>
    <property type="match status" value="1"/>
</dbReference>
<dbReference type="InterPro" id="IPR039422">
    <property type="entry name" value="MarR/SlyA-like"/>
</dbReference>